<feature type="active site" description="Proton acceptor; specific for L-alanine" evidence="7">
    <location>
        <position position="296"/>
    </location>
</feature>
<dbReference type="InterPro" id="IPR000821">
    <property type="entry name" value="Ala_racemase"/>
</dbReference>
<dbReference type="PANTHER" id="PTHR30511">
    <property type="entry name" value="ALANINE RACEMASE"/>
    <property type="match status" value="1"/>
</dbReference>
<feature type="compositionally biased region" description="Polar residues" evidence="10">
    <location>
        <begin position="1"/>
        <end position="13"/>
    </location>
</feature>
<proteinExistence type="inferred from homology"/>
<gene>
    <name evidence="12" type="ORF">EGT67_03885</name>
</gene>
<evidence type="ECO:0000256" key="9">
    <source>
        <dbReference type="PIRSR" id="PIRSR600821-52"/>
    </source>
</evidence>
<comment type="caution">
    <text evidence="12">The sequence shown here is derived from an EMBL/GenBank/DDBJ whole genome shotgun (WGS) entry which is preliminary data.</text>
</comment>
<dbReference type="EMBL" id="RKLP01000001">
    <property type="protein sequence ID" value="RVW11550.1"/>
    <property type="molecule type" value="Genomic_DNA"/>
</dbReference>
<dbReference type="SUPFAM" id="SSF51419">
    <property type="entry name" value="PLP-binding barrel"/>
    <property type="match status" value="1"/>
</dbReference>
<dbReference type="GO" id="GO:0008784">
    <property type="term" value="F:alanine racemase activity"/>
    <property type="evidence" value="ECO:0007669"/>
    <property type="project" value="UniProtKB-UniRule"/>
</dbReference>
<dbReference type="GO" id="GO:0005829">
    <property type="term" value="C:cytosol"/>
    <property type="evidence" value="ECO:0007669"/>
    <property type="project" value="TreeGrafter"/>
</dbReference>
<name>A0A3S3BHU8_9NOCA</name>
<evidence type="ECO:0000313" key="12">
    <source>
        <dbReference type="EMBL" id="RVW11550.1"/>
    </source>
</evidence>
<dbReference type="SMART" id="SM01005">
    <property type="entry name" value="Ala_racemase_C"/>
    <property type="match status" value="1"/>
</dbReference>
<dbReference type="UniPathway" id="UPA00042">
    <property type="reaction ID" value="UER00497"/>
</dbReference>
<dbReference type="Proteomes" id="UP000286208">
    <property type="component" value="Unassembled WGS sequence"/>
</dbReference>
<feature type="domain" description="Alanine racemase C-terminal" evidence="11">
    <location>
        <begin position="275"/>
        <end position="404"/>
    </location>
</feature>
<feature type="binding site" evidence="7 9">
    <location>
        <position position="165"/>
    </location>
    <ligand>
        <name>substrate</name>
    </ligand>
</feature>
<sequence length="411" mass="42764">MAGSNAVTTTAQEPDTEPKTTSATAADTPPPAVAPQAEAVIDLDAVAHNIGILREHAGDAAVMAVVKADAYNHGAVPVARAALAAGARELGVTTLAEGLELKNAGITAPVLSWLHTADSDFAPAIAAGVELGLSSPRHLSAVVAAARRVGTAATVTIKVDTGLNRNGVSREEWTDFLKDLAGVEAEGAVRFKGVFSHLAHADEPHHPVIDEQRARFTGALADAKRIGLAPEAAHLSNSAATLTRADLRFDMVRPGIAIYGLSPVPDLGTFGLRPVMTFRSRVALVKKVAAGDGVSYGHTWVAPHDTTVALLPVGYADGIPRALGGRFEVWLGDDRRPGIGRVCMDQVVVDLGPDGAGVREGDTAVFFGNGDHGEPHAQEWADALDTIHYEVVTSVRGRTVRTYIGGLGGRS</sequence>
<evidence type="ECO:0000256" key="2">
    <source>
        <dbReference type="ARBA" id="ARBA00001933"/>
    </source>
</evidence>
<comment type="catalytic activity">
    <reaction evidence="1 7">
        <text>L-alanine = D-alanine</text>
        <dbReference type="Rhea" id="RHEA:20249"/>
        <dbReference type="ChEBI" id="CHEBI:57416"/>
        <dbReference type="ChEBI" id="CHEBI:57972"/>
        <dbReference type="EC" id="5.1.1.1"/>
    </reaction>
</comment>
<keyword evidence="13" id="KW-1185">Reference proteome</keyword>
<dbReference type="EC" id="5.1.1.1" evidence="3 7"/>
<evidence type="ECO:0000256" key="10">
    <source>
        <dbReference type="SAM" id="MobiDB-lite"/>
    </source>
</evidence>
<comment type="pathway">
    <text evidence="7">Amino-acid biosynthesis; D-alanine biosynthesis; D-alanine from L-alanine: step 1/1.</text>
</comment>
<comment type="function">
    <text evidence="7">Catalyzes the interconversion of L-alanine and D-alanine. May also act on other amino acids.</text>
</comment>
<dbReference type="OrthoDB" id="9813814at2"/>
<reference evidence="12 13" key="1">
    <citation type="submission" date="2018-11" db="EMBL/GenBank/DDBJ databases">
        <title>Rhodococcus spongicola sp. nov. and Rhodococcus xishaensis sp. nov. from marine sponges.</title>
        <authorList>
            <person name="Li L."/>
            <person name="Lin H.W."/>
        </authorList>
    </citation>
    <scope>NUCLEOTIDE SEQUENCE [LARGE SCALE GENOMIC DNA]</scope>
    <source>
        <strain evidence="12 13">CCTCC AB2014297</strain>
    </source>
</reference>
<dbReference type="InterPro" id="IPR009006">
    <property type="entry name" value="Ala_racemase/Decarboxylase_C"/>
</dbReference>
<keyword evidence="4 7" id="KW-0663">Pyridoxal phosphate</keyword>
<dbReference type="Gene3D" id="2.40.37.10">
    <property type="entry name" value="Lyase, Ornithine Decarboxylase, Chain A, domain 1"/>
    <property type="match status" value="1"/>
</dbReference>
<dbReference type="SUPFAM" id="SSF50621">
    <property type="entry name" value="Alanine racemase C-terminal domain-like"/>
    <property type="match status" value="1"/>
</dbReference>
<dbReference type="InterPro" id="IPR001608">
    <property type="entry name" value="Ala_racemase_N"/>
</dbReference>
<dbReference type="PRINTS" id="PR00992">
    <property type="entry name" value="ALARACEMASE"/>
</dbReference>
<dbReference type="Gene3D" id="3.20.20.10">
    <property type="entry name" value="Alanine racemase"/>
    <property type="match status" value="1"/>
</dbReference>
<dbReference type="FunFam" id="3.20.20.10:FF:000002">
    <property type="entry name" value="Alanine racemase"/>
    <property type="match status" value="1"/>
</dbReference>
<evidence type="ECO:0000256" key="5">
    <source>
        <dbReference type="ARBA" id="ARBA00023235"/>
    </source>
</evidence>
<dbReference type="Pfam" id="PF01168">
    <property type="entry name" value="Ala_racemase_N"/>
    <property type="match status" value="1"/>
</dbReference>
<dbReference type="InterPro" id="IPR029066">
    <property type="entry name" value="PLP-binding_barrel"/>
</dbReference>
<accession>A0A3S3BHU8</accession>
<feature type="region of interest" description="Disordered" evidence="10">
    <location>
        <begin position="1"/>
        <end position="32"/>
    </location>
</feature>
<comment type="cofactor">
    <cofactor evidence="2 7 8">
        <name>pyridoxal 5'-phosphate</name>
        <dbReference type="ChEBI" id="CHEBI:597326"/>
    </cofactor>
</comment>
<feature type="binding site" evidence="7 9">
    <location>
        <position position="344"/>
    </location>
    <ligand>
        <name>substrate</name>
    </ligand>
</feature>
<dbReference type="GO" id="GO:0030170">
    <property type="term" value="F:pyridoxal phosphate binding"/>
    <property type="evidence" value="ECO:0007669"/>
    <property type="project" value="UniProtKB-UniRule"/>
</dbReference>
<evidence type="ECO:0000256" key="3">
    <source>
        <dbReference type="ARBA" id="ARBA00013089"/>
    </source>
</evidence>
<evidence type="ECO:0000259" key="11">
    <source>
        <dbReference type="SMART" id="SM01005"/>
    </source>
</evidence>
<dbReference type="CDD" id="cd00430">
    <property type="entry name" value="PLPDE_III_AR"/>
    <property type="match status" value="1"/>
</dbReference>
<dbReference type="AlphaFoldDB" id="A0A3S3BHU8"/>
<dbReference type="FunFam" id="2.40.37.10:FF:000015">
    <property type="entry name" value="Alanine racemase"/>
    <property type="match status" value="1"/>
</dbReference>
<feature type="active site" description="Proton acceptor; specific for D-alanine" evidence="7">
    <location>
        <position position="67"/>
    </location>
</feature>
<dbReference type="NCBIfam" id="TIGR00492">
    <property type="entry name" value="alr"/>
    <property type="match status" value="1"/>
</dbReference>
<evidence type="ECO:0000256" key="7">
    <source>
        <dbReference type="HAMAP-Rule" id="MF_01201"/>
    </source>
</evidence>
<dbReference type="PANTHER" id="PTHR30511:SF0">
    <property type="entry name" value="ALANINE RACEMASE, CATABOLIC-RELATED"/>
    <property type="match status" value="1"/>
</dbReference>
<dbReference type="GO" id="GO:0009252">
    <property type="term" value="P:peptidoglycan biosynthetic process"/>
    <property type="evidence" value="ECO:0007669"/>
    <property type="project" value="TreeGrafter"/>
</dbReference>
<protein>
    <recommendedName>
        <fullName evidence="6 7">Alanine racemase</fullName>
        <ecNumber evidence="3 7">5.1.1.1</ecNumber>
    </recommendedName>
</protein>
<dbReference type="GO" id="GO:0030632">
    <property type="term" value="P:D-alanine biosynthetic process"/>
    <property type="evidence" value="ECO:0007669"/>
    <property type="project" value="UniProtKB-UniRule"/>
</dbReference>
<dbReference type="HAMAP" id="MF_01201">
    <property type="entry name" value="Ala_racemase"/>
    <property type="match status" value="1"/>
</dbReference>
<evidence type="ECO:0000256" key="8">
    <source>
        <dbReference type="PIRSR" id="PIRSR600821-50"/>
    </source>
</evidence>
<evidence type="ECO:0000256" key="6">
    <source>
        <dbReference type="ARBA" id="ARBA00072221"/>
    </source>
</evidence>
<feature type="modified residue" description="N6-(pyridoxal phosphate)lysine" evidence="7 8">
    <location>
        <position position="67"/>
    </location>
</feature>
<evidence type="ECO:0000256" key="1">
    <source>
        <dbReference type="ARBA" id="ARBA00000316"/>
    </source>
</evidence>
<comment type="similarity">
    <text evidence="7">Belongs to the alanine racemase family.</text>
</comment>
<dbReference type="Pfam" id="PF00842">
    <property type="entry name" value="Ala_racemase_C"/>
    <property type="match status" value="1"/>
</dbReference>
<dbReference type="InterPro" id="IPR011079">
    <property type="entry name" value="Ala_racemase_C"/>
</dbReference>
<keyword evidence="5 7" id="KW-0413">Isomerase</keyword>
<evidence type="ECO:0000256" key="4">
    <source>
        <dbReference type="ARBA" id="ARBA00022898"/>
    </source>
</evidence>
<organism evidence="12 13">
    <name type="scientific">Prescottella agglutinans</name>
    <dbReference type="NCBI Taxonomy" id="1644129"/>
    <lineage>
        <taxon>Bacteria</taxon>
        <taxon>Bacillati</taxon>
        <taxon>Actinomycetota</taxon>
        <taxon>Actinomycetes</taxon>
        <taxon>Mycobacteriales</taxon>
        <taxon>Nocardiaceae</taxon>
        <taxon>Prescottella</taxon>
    </lineage>
</organism>
<evidence type="ECO:0000313" key="13">
    <source>
        <dbReference type="Proteomes" id="UP000286208"/>
    </source>
</evidence>